<organism evidence="1 2">
    <name type="scientific">Crossiella equi</name>
    <dbReference type="NCBI Taxonomy" id="130796"/>
    <lineage>
        <taxon>Bacteria</taxon>
        <taxon>Bacillati</taxon>
        <taxon>Actinomycetota</taxon>
        <taxon>Actinomycetes</taxon>
        <taxon>Pseudonocardiales</taxon>
        <taxon>Pseudonocardiaceae</taxon>
        <taxon>Crossiella</taxon>
    </lineage>
</organism>
<accession>A0ABS5A6E2</accession>
<comment type="caution">
    <text evidence="1">The sequence shown here is derived from an EMBL/GenBank/DDBJ whole genome shotgun (WGS) entry which is preliminary data.</text>
</comment>
<evidence type="ECO:0000313" key="2">
    <source>
        <dbReference type="Proteomes" id="UP001519363"/>
    </source>
</evidence>
<name>A0ABS5A6E2_9PSEU</name>
<gene>
    <name evidence="1" type="ORF">JOF53_000748</name>
</gene>
<proteinExistence type="predicted"/>
<keyword evidence="2" id="KW-1185">Reference proteome</keyword>
<protein>
    <submittedName>
        <fullName evidence="1">Uncharacterized protein</fullName>
    </submittedName>
</protein>
<reference evidence="1 2" key="1">
    <citation type="submission" date="2021-03" db="EMBL/GenBank/DDBJ databases">
        <title>Sequencing the genomes of 1000 actinobacteria strains.</title>
        <authorList>
            <person name="Klenk H.-P."/>
        </authorList>
    </citation>
    <scope>NUCLEOTIDE SEQUENCE [LARGE SCALE GENOMIC DNA]</scope>
    <source>
        <strain evidence="1 2">DSM 44580</strain>
    </source>
</reference>
<dbReference type="Proteomes" id="UP001519363">
    <property type="component" value="Unassembled WGS sequence"/>
</dbReference>
<evidence type="ECO:0000313" key="1">
    <source>
        <dbReference type="EMBL" id="MBP2471876.1"/>
    </source>
</evidence>
<sequence length="29" mass="2898">MTVAGHVVTSLATPPACMANHVAAFTDQG</sequence>
<dbReference type="EMBL" id="JAGIOO010000001">
    <property type="protein sequence ID" value="MBP2471876.1"/>
    <property type="molecule type" value="Genomic_DNA"/>
</dbReference>